<dbReference type="Proteomes" id="UP001285441">
    <property type="component" value="Unassembled WGS sequence"/>
</dbReference>
<keyword evidence="3" id="KW-1185">Reference proteome</keyword>
<feature type="compositionally biased region" description="Acidic residues" evidence="1">
    <location>
        <begin position="651"/>
        <end position="661"/>
    </location>
</feature>
<dbReference type="AlphaFoldDB" id="A0AAE0U6Y6"/>
<name>A0AAE0U6Y6_9PEZI</name>
<evidence type="ECO:0000256" key="1">
    <source>
        <dbReference type="SAM" id="MobiDB-lite"/>
    </source>
</evidence>
<reference evidence="2" key="2">
    <citation type="submission" date="2023-06" db="EMBL/GenBank/DDBJ databases">
        <authorList>
            <consortium name="Lawrence Berkeley National Laboratory"/>
            <person name="Haridas S."/>
            <person name="Hensen N."/>
            <person name="Bonometti L."/>
            <person name="Westerberg I."/>
            <person name="Brannstrom I.O."/>
            <person name="Guillou S."/>
            <person name="Cros-Aarteil S."/>
            <person name="Calhoun S."/>
            <person name="Kuo A."/>
            <person name="Mondo S."/>
            <person name="Pangilinan J."/>
            <person name="Riley R."/>
            <person name="LaButti K."/>
            <person name="Andreopoulos B."/>
            <person name="Lipzen A."/>
            <person name="Chen C."/>
            <person name="Yanf M."/>
            <person name="Daum C."/>
            <person name="Ng V."/>
            <person name="Clum A."/>
            <person name="Steindorff A."/>
            <person name="Ohm R."/>
            <person name="Martin F."/>
            <person name="Silar P."/>
            <person name="Natvig D."/>
            <person name="Lalanne C."/>
            <person name="Gautier V."/>
            <person name="Ament-velasquez S.L."/>
            <person name="Kruys A."/>
            <person name="Hutchinson M.I."/>
            <person name="Powell A.J."/>
            <person name="Barry K."/>
            <person name="Miller A.N."/>
            <person name="Grigoriev I.V."/>
            <person name="Debuchy R."/>
            <person name="Gladieux P."/>
            <person name="Thoren M.H."/>
            <person name="Johannesson H."/>
        </authorList>
    </citation>
    <scope>NUCLEOTIDE SEQUENCE</scope>
    <source>
        <strain evidence="2">CBS 232.78</strain>
    </source>
</reference>
<feature type="compositionally biased region" description="Polar residues" evidence="1">
    <location>
        <begin position="455"/>
        <end position="474"/>
    </location>
</feature>
<feature type="region of interest" description="Disordered" evidence="1">
    <location>
        <begin position="236"/>
        <end position="269"/>
    </location>
</feature>
<sequence length="685" mass="75633">MGRVIPRQCKSTDILPLHKNWPDSYPGPAPFFLSLLSQRRHFICENIVVAQSSSDSTMGDQPIFGFLSRRPSSQSMVDTPPRGISTFTRFFGPGLSNDGEVKPQSAPAVMVGLEARDPADDSEPEPFQLPPPILPVISADAPWYMNPLGISPGSANAQAFGSGITAAPIFSGIWGRFRPSGRSRRHSEEPQSSSSSSRRRFFNSMELPSQGPRKRQARENDEELEVALHDLRMRHLPTPAYTPPPNPSSSQPPPGKYKNIAPDTINGQPVREEARTEWLETPEEREARILEHLREQQNEEFKDEARAFARKRHQVKRSIKKRFLARAGIAVSPSLHGSSLSTPAASHLELATAAHHSIPPLLSPRPPPLSVLPPPNDQDTTPKSHLKQCYHKVSRCFWSAAGTIAACLVSTRMKITWQCRANELKRQYKNQRDEMRRSRKQKQQQELARERLGRQITQSPQRAANSPRQPSLAGSSDMERRASDRILPHRRSLINPREGCPPGIPPVIPLPPSIRRAISLEMMDLAPKHRQRVTPYDRVSTWRTSPAEATRAGPSRASAISVPPSSGWHHGGGGSSSTTPWRVSGDEATTAGGTRPGPSRASAPPSASGHRGGSGSTWPRGGGGWLHHDVEPSGWGTLSLSGNNSRIHMADEDEDDDDDDGIMMKDYRRKRTPSHSRGWNDHEGA</sequence>
<feature type="region of interest" description="Disordered" evidence="1">
    <location>
        <begin position="358"/>
        <end position="384"/>
    </location>
</feature>
<feature type="region of interest" description="Disordered" evidence="1">
    <location>
        <begin position="536"/>
        <end position="685"/>
    </location>
</feature>
<feature type="compositionally biased region" description="Pro residues" evidence="1">
    <location>
        <begin position="361"/>
        <end position="376"/>
    </location>
</feature>
<dbReference type="EMBL" id="JAULSW010000001">
    <property type="protein sequence ID" value="KAK3393278.1"/>
    <property type="molecule type" value="Genomic_DNA"/>
</dbReference>
<feature type="compositionally biased region" description="Polar residues" evidence="1">
    <location>
        <begin position="636"/>
        <end position="646"/>
    </location>
</feature>
<gene>
    <name evidence="2" type="ORF">B0H63DRAFT_15076</name>
</gene>
<comment type="caution">
    <text evidence="2">The sequence shown here is derived from an EMBL/GenBank/DDBJ whole genome shotgun (WGS) entry which is preliminary data.</text>
</comment>
<feature type="compositionally biased region" description="Basic and acidic residues" evidence="1">
    <location>
        <begin position="477"/>
        <end position="487"/>
    </location>
</feature>
<feature type="compositionally biased region" description="Pro residues" evidence="1">
    <location>
        <begin position="240"/>
        <end position="255"/>
    </location>
</feature>
<organism evidence="2 3">
    <name type="scientific">Podospora didyma</name>
    <dbReference type="NCBI Taxonomy" id="330526"/>
    <lineage>
        <taxon>Eukaryota</taxon>
        <taxon>Fungi</taxon>
        <taxon>Dikarya</taxon>
        <taxon>Ascomycota</taxon>
        <taxon>Pezizomycotina</taxon>
        <taxon>Sordariomycetes</taxon>
        <taxon>Sordariomycetidae</taxon>
        <taxon>Sordariales</taxon>
        <taxon>Podosporaceae</taxon>
        <taxon>Podospora</taxon>
    </lineage>
</organism>
<evidence type="ECO:0000313" key="2">
    <source>
        <dbReference type="EMBL" id="KAK3393278.1"/>
    </source>
</evidence>
<feature type="compositionally biased region" description="Low complexity" evidence="1">
    <location>
        <begin position="596"/>
        <end position="609"/>
    </location>
</feature>
<proteinExistence type="predicted"/>
<accession>A0AAE0U6Y6</accession>
<feature type="region of interest" description="Disordered" evidence="1">
    <location>
        <begin position="179"/>
        <end position="221"/>
    </location>
</feature>
<reference evidence="2" key="1">
    <citation type="journal article" date="2023" name="Mol. Phylogenet. Evol.">
        <title>Genome-scale phylogeny and comparative genomics of the fungal order Sordariales.</title>
        <authorList>
            <person name="Hensen N."/>
            <person name="Bonometti L."/>
            <person name="Westerberg I."/>
            <person name="Brannstrom I.O."/>
            <person name="Guillou S."/>
            <person name="Cros-Aarteil S."/>
            <person name="Calhoun S."/>
            <person name="Haridas S."/>
            <person name="Kuo A."/>
            <person name="Mondo S."/>
            <person name="Pangilinan J."/>
            <person name="Riley R."/>
            <person name="LaButti K."/>
            <person name="Andreopoulos B."/>
            <person name="Lipzen A."/>
            <person name="Chen C."/>
            <person name="Yan M."/>
            <person name="Daum C."/>
            <person name="Ng V."/>
            <person name="Clum A."/>
            <person name="Steindorff A."/>
            <person name="Ohm R.A."/>
            <person name="Martin F."/>
            <person name="Silar P."/>
            <person name="Natvig D.O."/>
            <person name="Lalanne C."/>
            <person name="Gautier V."/>
            <person name="Ament-Velasquez S.L."/>
            <person name="Kruys A."/>
            <person name="Hutchinson M.I."/>
            <person name="Powell A.J."/>
            <person name="Barry K."/>
            <person name="Miller A.N."/>
            <person name="Grigoriev I.V."/>
            <person name="Debuchy R."/>
            <person name="Gladieux P."/>
            <person name="Hiltunen Thoren M."/>
            <person name="Johannesson H."/>
        </authorList>
    </citation>
    <scope>NUCLEOTIDE SEQUENCE</scope>
    <source>
        <strain evidence="2">CBS 232.78</strain>
    </source>
</reference>
<feature type="compositionally biased region" description="Gly residues" evidence="1">
    <location>
        <begin position="610"/>
        <end position="625"/>
    </location>
</feature>
<evidence type="ECO:0000313" key="3">
    <source>
        <dbReference type="Proteomes" id="UP001285441"/>
    </source>
</evidence>
<feature type="region of interest" description="Disordered" evidence="1">
    <location>
        <begin position="429"/>
        <end position="508"/>
    </location>
</feature>
<protein>
    <submittedName>
        <fullName evidence="2">Uncharacterized protein</fullName>
    </submittedName>
</protein>